<dbReference type="GO" id="GO:0005730">
    <property type="term" value="C:nucleolus"/>
    <property type="evidence" value="ECO:0000318"/>
    <property type="project" value="GO_Central"/>
</dbReference>
<sequence>MKMWNLTKGRCSFTTRLPSEAKIVKFFPQNGDSYALAVGVVLEIRDAEIGSTIHRLEHDKRVFCMADHQDSMLVTGGEDCIVRAWDTRSGKQAWSVTNAHTNRIKGVAILESRSDTDEHSSGSPVIVASASSDGLLKIWDTRMVGSEDRSAPVPLMQAETKARLTCLASSSGYMSVNHRDFLQIQGFTKGFTKRLDAYMSNAYVPFAHKHCLCPILLRCN</sequence>
<gene>
    <name evidence="4" type="ORF">PHYPA_020214</name>
</gene>
<dbReference type="PROSITE" id="PS50082">
    <property type="entry name" value="WD_REPEATS_2"/>
    <property type="match status" value="1"/>
</dbReference>
<dbReference type="EMBL" id="ABEU02000015">
    <property type="protein sequence ID" value="PNR39934.1"/>
    <property type="molecule type" value="Genomic_DNA"/>
</dbReference>
<dbReference type="PANTHER" id="PTHR44675">
    <property type="entry name" value="PAK1 INTERACTING PROTEIN 1"/>
    <property type="match status" value="1"/>
</dbReference>
<dbReference type="InterPro" id="IPR051959">
    <property type="entry name" value="PAK1-Kinase_Regulator"/>
</dbReference>
<dbReference type="GO" id="GO:0004860">
    <property type="term" value="F:protein kinase inhibitor activity"/>
    <property type="evidence" value="ECO:0000318"/>
    <property type="project" value="GO_Central"/>
</dbReference>
<evidence type="ECO:0000313" key="6">
    <source>
        <dbReference type="Proteomes" id="UP000006727"/>
    </source>
</evidence>
<dbReference type="InterPro" id="IPR019775">
    <property type="entry name" value="WD40_repeat_CS"/>
</dbReference>
<name>A0A2K1JEI5_PHYPA</name>
<evidence type="ECO:0000256" key="2">
    <source>
        <dbReference type="ARBA" id="ARBA00022737"/>
    </source>
</evidence>
<evidence type="ECO:0000313" key="5">
    <source>
        <dbReference type="EnsemblPlants" id="Pp3c15_25070V3.1"/>
    </source>
</evidence>
<dbReference type="Gramene" id="Pp3c15_25070V3.1">
    <property type="protein sequence ID" value="Pp3c15_25070V3.1"/>
    <property type="gene ID" value="Pp3c15_25070"/>
</dbReference>
<accession>A0A2K1JEI5</accession>
<dbReference type="InterPro" id="IPR011047">
    <property type="entry name" value="Quinoprotein_ADH-like_sf"/>
</dbReference>
<keyword evidence="1 3" id="KW-0853">WD repeat</keyword>
<organism evidence="4">
    <name type="scientific">Physcomitrium patens</name>
    <name type="common">Spreading-leaved earth moss</name>
    <name type="synonym">Physcomitrella patens</name>
    <dbReference type="NCBI Taxonomy" id="3218"/>
    <lineage>
        <taxon>Eukaryota</taxon>
        <taxon>Viridiplantae</taxon>
        <taxon>Streptophyta</taxon>
        <taxon>Embryophyta</taxon>
        <taxon>Bryophyta</taxon>
        <taxon>Bryophytina</taxon>
        <taxon>Bryopsida</taxon>
        <taxon>Funariidae</taxon>
        <taxon>Funariales</taxon>
        <taxon>Funariaceae</taxon>
        <taxon>Physcomitrium</taxon>
    </lineage>
</organism>
<dbReference type="GO" id="GO:0000463">
    <property type="term" value="P:maturation of LSU-rRNA from tricistronic rRNA transcript (SSU-rRNA, 5.8S rRNA, LSU-rRNA)"/>
    <property type="evidence" value="ECO:0000318"/>
    <property type="project" value="GO_Central"/>
</dbReference>
<dbReference type="Gene3D" id="2.130.10.10">
    <property type="entry name" value="YVTN repeat-like/Quinoprotein amine dehydrogenase"/>
    <property type="match status" value="1"/>
</dbReference>
<reference evidence="5" key="3">
    <citation type="submission" date="2020-12" db="UniProtKB">
        <authorList>
            <consortium name="EnsemblPlants"/>
        </authorList>
    </citation>
    <scope>IDENTIFICATION</scope>
</reference>
<reference evidence="4 6" key="2">
    <citation type="journal article" date="2018" name="Plant J.">
        <title>The Physcomitrella patens chromosome-scale assembly reveals moss genome structure and evolution.</title>
        <authorList>
            <person name="Lang D."/>
            <person name="Ullrich K.K."/>
            <person name="Murat F."/>
            <person name="Fuchs J."/>
            <person name="Jenkins J."/>
            <person name="Haas F.B."/>
            <person name="Piednoel M."/>
            <person name="Gundlach H."/>
            <person name="Van Bel M."/>
            <person name="Meyberg R."/>
            <person name="Vives C."/>
            <person name="Morata J."/>
            <person name="Symeonidi A."/>
            <person name="Hiss M."/>
            <person name="Muchero W."/>
            <person name="Kamisugi Y."/>
            <person name="Saleh O."/>
            <person name="Blanc G."/>
            <person name="Decker E.L."/>
            <person name="van Gessel N."/>
            <person name="Grimwood J."/>
            <person name="Hayes R.D."/>
            <person name="Graham S.W."/>
            <person name="Gunter L.E."/>
            <person name="McDaniel S.F."/>
            <person name="Hoernstein S.N.W."/>
            <person name="Larsson A."/>
            <person name="Li F.W."/>
            <person name="Perroud P.F."/>
            <person name="Phillips J."/>
            <person name="Ranjan P."/>
            <person name="Rokshar D.S."/>
            <person name="Rothfels C.J."/>
            <person name="Schneider L."/>
            <person name="Shu S."/>
            <person name="Stevenson D.W."/>
            <person name="Thummler F."/>
            <person name="Tillich M."/>
            <person name="Villarreal Aguilar J.C."/>
            <person name="Widiez T."/>
            <person name="Wong G.K."/>
            <person name="Wymore A."/>
            <person name="Zhang Y."/>
            <person name="Zimmer A.D."/>
            <person name="Quatrano R.S."/>
            <person name="Mayer K.F.X."/>
            <person name="Goodstein D."/>
            <person name="Casacuberta J.M."/>
            <person name="Vandepoele K."/>
            <person name="Reski R."/>
            <person name="Cuming A.C."/>
            <person name="Tuskan G.A."/>
            <person name="Maumus F."/>
            <person name="Salse J."/>
            <person name="Schmutz J."/>
            <person name="Rensing S.A."/>
        </authorList>
    </citation>
    <scope>NUCLEOTIDE SEQUENCE [LARGE SCALE GENOMIC DNA]</scope>
    <source>
        <strain evidence="5 6">cv. Gransden 2004</strain>
    </source>
</reference>
<dbReference type="PANTHER" id="PTHR44675:SF1">
    <property type="entry name" value="P21-ACTIVATED PROTEIN KINASE-INTERACTING PROTEIN 1"/>
    <property type="match status" value="1"/>
</dbReference>
<dbReference type="AlphaFoldDB" id="A0A2K1JEI5"/>
<reference evidence="4 6" key="1">
    <citation type="journal article" date="2008" name="Science">
        <title>The Physcomitrella genome reveals evolutionary insights into the conquest of land by plants.</title>
        <authorList>
            <person name="Rensing S."/>
            <person name="Lang D."/>
            <person name="Zimmer A."/>
            <person name="Terry A."/>
            <person name="Salamov A."/>
            <person name="Shapiro H."/>
            <person name="Nishiyama T."/>
            <person name="Perroud P.-F."/>
            <person name="Lindquist E."/>
            <person name="Kamisugi Y."/>
            <person name="Tanahashi T."/>
            <person name="Sakakibara K."/>
            <person name="Fujita T."/>
            <person name="Oishi K."/>
            <person name="Shin-I T."/>
            <person name="Kuroki Y."/>
            <person name="Toyoda A."/>
            <person name="Suzuki Y."/>
            <person name="Hashimoto A."/>
            <person name="Yamaguchi K."/>
            <person name="Sugano A."/>
            <person name="Kohara Y."/>
            <person name="Fujiyama A."/>
            <person name="Anterola A."/>
            <person name="Aoki S."/>
            <person name="Ashton N."/>
            <person name="Barbazuk W.B."/>
            <person name="Barker E."/>
            <person name="Bennetzen J."/>
            <person name="Bezanilla M."/>
            <person name="Blankenship R."/>
            <person name="Cho S.H."/>
            <person name="Dutcher S."/>
            <person name="Estelle M."/>
            <person name="Fawcett J.A."/>
            <person name="Gundlach H."/>
            <person name="Hanada K."/>
            <person name="Heyl A."/>
            <person name="Hicks K.A."/>
            <person name="Hugh J."/>
            <person name="Lohr M."/>
            <person name="Mayer K."/>
            <person name="Melkozernov A."/>
            <person name="Murata T."/>
            <person name="Nelson D."/>
            <person name="Pils B."/>
            <person name="Prigge M."/>
            <person name="Reiss B."/>
            <person name="Renner T."/>
            <person name="Rombauts S."/>
            <person name="Rushton P."/>
            <person name="Sanderfoot A."/>
            <person name="Schween G."/>
            <person name="Shiu S.-H."/>
            <person name="Stueber K."/>
            <person name="Theodoulou F.L."/>
            <person name="Tu H."/>
            <person name="Van de Peer Y."/>
            <person name="Verrier P.J."/>
            <person name="Waters E."/>
            <person name="Wood A."/>
            <person name="Yang L."/>
            <person name="Cove D."/>
            <person name="Cuming A."/>
            <person name="Hasebe M."/>
            <person name="Lucas S."/>
            <person name="Mishler D.B."/>
            <person name="Reski R."/>
            <person name="Grigoriev I."/>
            <person name="Quatrano R.S."/>
            <person name="Boore J.L."/>
        </authorList>
    </citation>
    <scope>NUCLEOTIDE SEQUENCE [LARGE SCALE GENOMIC DNA]</scope>
    <source>
        <strain evidence="5 6">cv. Gransden 2004</strain>
    </source>
</reference>
<protein>
    <submittedName>
        <fullName evidence="4 5">Uncharacterized protein</fullName>
    </submittedName>
</protein>
<evidence type="ECO:0000313" key="4">
    <source>
        <dbReference type="EMBL" id="PNR39934.1"/>
    </source>
</evidence>
<dbReference type="InterPro" id="IPR015943">
    <property type="entry name" value="WD40/YVTN_repeat-like_dom_sf"/>
</dbReference>
<dbReference type="PaxDb" id="3218-PP1S66_288V6.1"/>
<dbReference type="SMART" id="SM00320">
    <property type="entry name" value="WD40"/>
    <property type="match status" value="2"/>
</dbReference>
<dbReference type="InterPro" id="IPR001680">
    <property type="entry name" value="WD40_rpt"/>
</dbReference>
<dbReference type="InParanoid" id="A0A2K1JEI5"/>
<evidence type="ECO:0000256" key="3">
    <source>
        <dbReference type="PROSITE-ProRule" id="PRU00221"/>
    </source>
</evidence>
<dbReference type="PROSITE" id="PS00678">
    <property type="entry name" value="WD_REPEATS_1"/>
    <property type="match status" value="1"/>
</dbReference>
<keyword evidence="2" id="KW-0677">Repeat</keyword>
<dbReference type="SUPFAM" id="SSF50998">
    <property type="entry name" value="Quinoprotein alcohol dehydrogenase-like"/>
    <property type="match status" value="1"/>
</dbReference>
<dbReference type="STRING" id="3218.A0A2K1JEI5"/>
<feature type="repeat" description="WD" evidence="3">
    <location>
        <begin position="55"/>
        <end position="95"/>
    </location>
</feature>
<proteinExistence type="predicted"/>
<evidence type="ECO:0000256" key="1">
    <source>
        <dbReference type="ARBA" id="ARBA00022574"/>
    </source>
</evidence>
<dbReference type="Proteomes" id="UP000006727">
    <property type="component" value="Chromosome 15"/>
</dbReference>
<keyword evidence="6" id="KW-1185">Reference proteome</keyword>
<dbReference type="Pfam" id="PF00400">
    <property type="entry name" value="WD40"/>
    <property type="match status" value="2"/>
</dbReference>
<dbReference type="EnsemblPlants" id="Pp3c15_25070V3.1">
    <property type="protein sequence ID" value="Pp3c15_25070V3.1"/>
    <property type="gene ID" value="Pp3c15_25070"/>
</dbReference>